<organism evidence="1 2">
    <name type="scientific">Nitrospira tepida</name>
    <dbReference type="NCBI Taxonomy" id="2973512"/>
    <lineage>
        <taxon>Bacteria</taxon>
        <taxon>Pseudomonadati</taxon>
        <taxon>Nitrospirota</taxon>
        <taxon>Nitrospiria</taxon>
        <taxon>Nitrospirales</taxon>
        <taxon>Nitrospiraceae</taxon>
        <taxon>Nitrospira</taxon>
    </lineage>
</organism>
<evidence type="ECO:0000313" key="2">
    <source>
        <dbReference type="Proteomes" id="UP001179121"/>
    </source>
</evidence>
<accession>A0AA86T4W3</accession>
<keyword evidence="2" id="KW-1185">Reference proteome</keyword>
<proteinExistence type="predicted"/>
<sequence length="189" mass="21678">MELYELLEQVVRTFERLGIPYLVTGSVASMAYGEPRLTNDIDLVAGIRAEQVADLLIVFPAETFYLSEEAVRMAIEQQTQFNIIRPTSGLKVGVMVRKETPFDRSRFARARKLRPAESYQAAFASAEDVIIKKMEYYREGGSEKHLRDITGMLRISGAEIDDTYIAEWADRLGLRPIWDMIQQRLKDRP</sequence>
<dbReference type="KEGG" id="nti:DNFV4_02588"/>
<dbReference type="EMBL" id="OX365700">
    <property type="protein sequence ID" value="CAI4032160.1"/>
    <property type="molecule type" value="Genomic_DNA"/>
</dbReference>
<reference evidence="1" key="1">
    <citation type="submission" date="2022-10" db="EMBL/GenBank/DDBJ databases">
        <authorList>
            <person name="Koch H."/>
        </authorList>
    </citation>
    <scope>NUCLEOTIDE SEQUENCE</scope>
    <source>
        <strain evidence="1">DNF</strain>
    </source>
</reference>
<dbReference type="InterPro" id="IPR043519">
    <property type="entry name" value="NT_sf"/>
</dbReference>
<name>A0AA86T4W3_9BACT</name>
<dbReference type="Proteomes" id="UP001179121">
    <property type="component" value="Chromosome"/>
</dbReference>
<gene>
    <name evidence="1" type="ORF">DNFV4_02588</name>
</gene>
<dbReference type="AlphaFoldDB" id="A0AA86T4W3"/>
<dbReference type="Gene3D" id="3.30.460.40">
    <property type="match status" value="1"/>
</dbReference>
<dbReference type="SUPFAM" id="SSF81301">
    <property type="entry name" value="Nucleotidyltransferase"/>
    <property type="match status" value="1"/>
</dbReference>
<evidence type="ECO:0000313" key="1">
    <source>
        <dbReference type="EMBL" id="CAI4032160.1"/>
    </source>
</evidence>
<evidence type="ECO:0008006" key="3">
    <source>
        <dbReference type="Google" id="ProtNLM"/>
    </source>
</evidence>
<dbReference type="RefSeq" id="WP_289268905.1">
    <property type="nucleotide sequence ID" value="NZ_OX365700.1"/>
</dbReference>
<protein>
    <recommendedName>
        <fullName evidence="3">Nucleotidyltransferase</fullName>
    </recommendedName>
</protein>